<evidence type="ECO:0000313" key="1">
    <source>
        <dbReference type="EMBL" id="PZW29509.1"/>
    </source>
</evidence>
<proteinExistence type="predicted"/>
<name>A0A326U890_THEHA</name>
<gene>
    <name evidence="1" type="ORF">EI42_02805</name>
</gene>
<dbReference type="Pfam" id="PF14552">
    <property type="entry name" value="Tautomerase_2"/>
    <property type="match status" value="1"/>
</dbReference>
<dbReference type="SUPFAM" id="SSF55331">
    <property type="entry name" value="Tautomerase/MIF"/>
    <property type="match status" value="1"/>
</dbReference>
<dbReference type="EMBL" id="QKUF01000008">
    <property type="protein sequence ID" value="PZW29509.1"/>
    <property type="molecule type" value="Genomic_DNA"/>
</dbReference>
<dbReference type="RefSeq" id="WP_111322951.1">
    <property type="nucleotide sequence ID" value="NZ_BIFX01000001.1"/>
</dbReference>
<dbReference type="Proteomes" id="UP000248806">
    <property type="component" value="Unassembled WGS sequence"/>
</dbReference>
<dbReference type="PANTHER" id="PTHR38460">
    <property type="entry name" value="TAUTOMERASE YOLI-RELATED"/>
    <property type="match status" value="1"/>
</dbReference>
<accession>A0A326U890</accession>
<dbReference type="InterPro" id="IPR037479">
    <property type="entry name" value="Tauto_MSAD"/>
</dbReference>
<evidence type="ECO:0000313" key="2">
    <source>
        <dbReference type="Proteomes" id="UP000248806"/>
    </source>
</evidence>
<dbReference type="PANTHER" id="PTHR38460:SF1">
    <property type="entry name" value="TAUTOMERASE YOLI-RELATED"/>
    <property type="match status" value="1"/>
</dbReference>
<sequence length="128" mass="14607">MPFVRISVMRGKSAEYRTAISEAVHQAMVETIDVPQDDRFQVFHECEPDGLIYDPTYLGIERSNDLLILQITMRRGRTVEQKKAFYRRLVSLLAENPGVRSQDVFVNLIENSGADWSFGNGEAQRAEV</sequence>
<dbReference type="Gene3D" id="3.30.429.10">
    <property type="entry name" value="Macrophage Migration Inhibitory Factor"/>
    <property type="match status" value="1"/>
</dbReference>
<reference evidence="1 2" key="1">
    <citation type="submission" date="2018-06" db="EMBL/GenBank/DDBJ databases">
        <title>Genomic Encyclopedia of Archaeal and Bacterial Type Strains, Phase II (KMG-II): from individual species to whole genera.</title>
        <authorList>
            <person name="Goeker M."/>
        </authorList>
    </citation>
    <scope>NUCLEOTIDE SEQUENCE [LARGE SCALE GENOMIC DNA]</scope>
    <source>
        <strain evidence="1 2">ATCC BAA-1881</strain>
    </source>
</reference>
<organism evidence="1 2">
    <name type="scientific">Thermosporothrix hazakensis</name>
    <dbReference type="NCBI Taxonomy" id="644383"/>
    <lineage>
        <taxon>Bacteria</taxon>
        <taxon>Bacillati</taxon>
        <taxon>Chloroflexota</taxon>
        <taxon>Ktedonobacteria</taxon>
        <taxon>Ktedonobacterales</taxon>
        <taxon>Thermosporotrichaceae</taxon>
        <taxon>Thermosporothrix</taxon>
    </lineage>
</organism>
<dbReference type="OrthoDB" id="9804765at2"/>
<keyword evidence="2" id="KW-1185">Reference proteome</keyword>
<protein>
    <submittedName>
        <fullName evidence="1">Tautomerase-like protein</fullName>
    </submittedName>
</protein>
<comment type="caution">
    <text evidence="1">The sequence shown here is derived from an EMBL/GenBank/DDBJ whole genome shotgun (WGS) entry which is preliminary data.</text>
</comment>
<dbReference type="InterPro" id="IPR014347">
    <property type="entry name" value="Tautomerase/MIF_sf"/>
</dbReference>
<dbReference type="AlphaFoldDB" id="A0A326U890"/>